<gene>
    <name evidence="3" type="ORF">F7R91_33940</name>
</gene>
<comment type="caution">
    <text evidence="3">The sequence shown here is derived from an EMBL/GenBank/DDBJ whole genome shotgun (WGS) entry which is preliminary data.</text>
</comment>
<keyword evidence="1" id="KW-0560">Oxidoreductase</keyword>
<proteinExistence type="inferred from homology"/>
<dbReference type="Proteomes" id="UP000442707">
    <property type="component" value="Unassembled WGS sequence"/>
</dbReference>
<evidence type="ECO:0000256" key="2">
    <source>
        <dbReference type="RuleBase" id="RU000363"/>
    </source>
</evidence>
<dbReference type="PRINTS" id="PR00081">
    <property type="entry name" value="GDHRDH"/>
</dbReference>
<dbReference type="RefSeq" id="WP_150955941.1">
    <property type="nucleotide sequence ID" value="NZ_VZRB01000035.1"/>
</dbReference>
<dbReference type="Gene3D" id="3.40.50.720">
    <property type="entry name" value="NAD(P)-binding Rossmann-like Domain"/>
    <property type="match status" value="1"/>
</dbReference>
<evidence type="ECO:0000313" key="3">
    <source>
        <dbReference type="EMBL" id="KAB1141023.1"/>
    </source>
</evidence>
<dbReference type="SUPFAM" id="SSF51735">
    <property type="entry name" value="NAD(P)-binding Rossmann-fold domains"/>
    <property type="match status" value="1"/>
</dbReference>
<keyword evidence="4" id="KW-1185">Reference proteome</keyword>
<dbReference type="InterPro" id="IPR036291">
    <property type="entry name" value="NAD(P)-bd_dom_sf"/>
</dbReference>
<dbReference type="PRINTS" id="PR00080">
    <property type="entry name" value="SDRFAMILY"/>
</dbReference>
<evidence type="ECO:0000313" key="4">
    <source>
        <dbReference type="Proteomes" id="UP000442707"/>
    </source>
</evidence>
<dbReference type="EMBL" id="VZRB01000035">
    <property type="protein sequence ID" value="KAB1141023.1"/>
    <property type="molecule type" value="Genomic_DNA"/>
</dbReference>
<dbReference type="GO" id="GO:0005737">
    <property type="term" value="C:cytoplasm"/>
    <property type="evidence" value="ECO:0007669"/>
    <property type="project" value="TreeGrafter"/>
</dbReference>
<evidence type="ECO:0000256" key="1">
    <source>
        <dbReference type="ARBA" id="ARBA00023002"/>
    </source>
</evidence>
<sequence length="268" mass="27276">MSAAESGVAAPRGEHTDGAPLRGKVAIVTGGASGLGRASALALAEAGARVVVADLDARGGREVADLVGGHFRACDVSDLDANRALVDFAQEQFGGVDIALLNAGVATGCGVGEDFDPARYRRAMGANLDGVVFGTHAVLPALRARGGGSIVATASLAGLAAVPLDPLYGANKHAVVGLTRSLGPALAQENVRFNAVCPGFAESRIIDPLREMLSAQQLPVIPAEVVADTVLRIVTGDGTGECWFIQPGREPEPFRFRSVPGPGKPVGV</sequence>
<dbReference type="InterPro" id="IPR002347">
    <property type="entry name" value="SDR_fam"/>
</dbReference>
<organism evidence="3 4">
    <name type="scientific">Streptomyces luteolifulvus</name>
    <dbReference type="NCBI Taxonomy" id="2615112"/>
    <lineage>
        <taxon>Bacteria</taxon>
        <taxon>Bacillati</taxon>
        <taxon>Actinomycetota</taxon>
        <taxon>Actinomycetes</taxon>
        <taxon>Kitasatosporales</taxon>
        <taxon>Streptomycetaceae</taxon>
        <taxon>Streptomyces</taxon>
    </lineage>
</organism>
<dbReference type="AlphaFoldDB" id="A0A6H9UQP2"/>
<dbReference type="Pfam" id="PF00106">
    <property type="entry name" value="adh_short"/>
    <property type="match status" value="1"/>
</dbReference>
<protein>
    <submittedName>
        <fullName evidence="3">SDR family NAD(P)-dependent oxidoreductase</fullName>
    </submittedName>
</protein>
<reference evidence="3 4" key="1">
    <citation type="submission" date="2019-09" db="EMBL/GenBank/DDBJ databases">
        <title>Screening of Novel Bioactive Compounds from Soil-Associated.</title>
        <authorList>
            <person name="Zhao S."/>
        </authorList>
    </citation>
    <scope>NUCLEOTIDE SEQUENCE [LARGE SCALE GENOMIC DNA]</scope>
    <source>
        <strain evidence="3 4">HIT-DPA4</strain>
    </source>
</reference>
<dbReference type="PANTHER" id="PTHR44229">
    <property type="entry name" value="15-HYDROXYPROSTAGLANDIN DEHYDROGENASE [NAD(+)]"/>
    <property type="match status" value="1"/>
</dbReference>
<dbReference type="FunFam" id="3.40.50.720:FF:000084">
    <property type="entry name" value="Short-chain dehydrogenase reductase"/>
    <property type="match status" value="1"/>
</dbReference>
<dbReference type="PANTHER" id="PTHR44229:SF4">
    <property type="entry name" value="15-HYDROXYPROSTAGLANDIN DEHYDROGENASE [NAD(+)]"/>
    <property type="match status" value="1"/>
</dbReference>
<comment type="similarity">
    <text evidence="2">Belongs to the short-chain dehydrogenases/reductases (SDR) family.</text>
</comment>
<dbReference type="GO" id="GO:0016616">
    <property type="term" value="F:oxidoreductase activity, acting on the CH-OH group of donors, NAD or NADP as acceptor"/>
    <property type="evidence" value="ECO:0007669"/>
    <property type="project" value="TreeGrafter"/>
</dbReference>
<accession>A0A6H9UQP2</accession>
<name>A0A6H9UQP2_9ACTN</name>